<evidence type="ECO:0000313" key="2">
    <source>
        <dbReference type="EMBL" id="MFC4998093.1"/>
    </source>
</evidence>
<evidence type="ECO:0000256" key="1">
    <source>
        <dbReference type="SAM" id="Phobius"/>
    </source>
</evidence>
<feature type="transmembrane region" description="Helical" evidence="1">
    <location>
        <begin position="121"/>
        <end position="141"/>
    </location>
</feature>
<accession>A0ABV9VP21</accession>
<keyword evidence="1" id="KW-1133">Transmembrane helix</keyword>
<feature type="transmembrane region" description="Helical" evidence="1">
    <location>
        <begin position="96"/>
        <end position="115"/>
    </location>
</feature>
<evidence type="ECO:0000313" key="3">
    <source>
        <dbReference type="Proteomes" id="UP001595912"/>
    </source>
</evidence>
<evidence type="ECO:0008006" key="4">
    <source>
        <dbReference type="Google" id="ProtNLM"/>
    </source>
</evidence>
<protein>
    <recommendedName>
        <fullName evidence="4">Integral membrane protein</fullName>
    </recommendedName>
</protein>
<reference evidence="3" key="1">
    <citation type="journal article" date="2019" name="Int. J. Syst. Evol. Microbiol.">
        <title>The Global Catalogue of Microorganisms (GCM) 10K type strain sequencing project: providing services to taxonomists for standard genome sequencing and annotation.</title>
        <authorList>
            <consortium name="The Broad Institute Genomics Platform"/>
            <consortium name="The Broad Institute Genome Sequencing Center for Infectious Disease"/>
            <person name="Wu L."/>
            <person name="Ma J."/>
        </authorList>
    </citation>
    <scope>NUCLEOTIDE SEQUENCE [LARGE SCALE GENOMIC DNA]</scope>
    <source>
        <strain evidence="3">CGMCC 4.7152</strain>
    </source>
</reference>
<name>A0ABV9VP21_9ACTN</name>
<feature type="transmembrane region" description="Helical" evidence="1">
    <location>
        <begin position="65"/>
        <end position="84"/>
    </location>
</feature>
<keyword evidence="1" id="KW-0472">Membrane</keyword>
<gene>
    <name evidence="2" type="ORF">ACFPIJ_09645</name>
</gene>
<dbReference type="RefSeq" id="WP_380114348.1">
    <property type="nucleotide sequence ID" value="NZ_JBHSIU010000011.1"/>
</dbReference>
<proteinExistence type="predicted"/>
<organism evidence="2 3">
    <name type="scientific">Dactylosporangium cerinum</name>
    <dbReference type="NCBI Taxonomy" id="1434730"/>
    <lineage>
        <taxon>Bacteria</taxon>
        <taxon>Bacillati</taxon>
        <taxon>Actinomycetota</taxon>
        <taxon>Actinomycetes</taxon>
        <taxon>Micromonosporales</taxon>
        <taxon>Micromonosporaceae</taxon>
        <taxon>Dactylosporangium</taxon>
    </lineage>
</organism>
<feature type="transmembrane region" description="Helical" evidence="1">
    <location>
        <begin position="30"/>
        <end position="53"/>
    </location>
</feature>
<dbReference type="EMBL" id="JBHSIU010000011">
    <property type="protein sequence ID" value="MFC4998093.1"/>
    <property type="molecule type" value="Genomic_DNA"/>
</dbReference>
<sequence length="151" mass="15368">MTVELTGATLHDNPAVARPAGDAVQRTVKLGIAAAALLAALNLGLAATLFVVAGVAGPKNTAPSIIMGVPVLIMGVVGLVGVRLMQQGKRRGANVAAKGTWLLFLTPLAFGRGAFEDGFHPLWLILAAVVLAVLVGATILVDRASHQLPAP</sequence>
<keyword evidence="3" id="KW-1185">Reference proteome</keyword>
<dbReference type="Proteomes" id="UP001595912">
    <property type="component" value="Unassembled WGS sequence"/>
</dbReference>
<keyword evidence="1" id="KW-0812">Transmembrane</keyword>
<comment type="caution">
    <text evidence="2">The sequence shown here is derived from an EMBL/GenBank/DDBJ whole genome shotgun (WGS) entry which is preliminary data.</text>
</comment>